<evidence type="ECO:0000256" key="1">
    <source>
        <dbReference type="SAM" id="MobiDB-lite"/>
    </source>
</evidence>
<name>A0A931GIH8_9ACTN</name>
<evidence type="ECO:0000313" key="3">
    <source>
        <dbReference type="Proteomes" id="UP000614047"/>
    </source>
</evidence>
<feature type="compositionally biased region" description="Low complexity" evidence="1">
    <location>
        <begin position="109"/>
        <end position="118"/>
    </location>
</feature>
<feature type="region of interest" description="Disordered" evidence="1">
    <location>
        <begin position="94"/>
        <end position="134"/>
    </location>
</feature>
<protein>
    <submittedName>
        <fullName evidence="2">Tfp pilus assembly protein FimV</fullName>
    </submittedName>
</protein>
<proteinExistence type="predicted"/>
<feature type="compositionally biased region" description="Low complexity" evidence="1">
    <location>
        <begin position="38"/>
        <end position="56"/>
    </location>
</feature>
<gene>
    <name evidence="2" type="ORF">IW256_002165</name>
</gene>
<comment type="caution">
    <text evidence="2">The sequence shown here is derived from an EMBL/GenBank/DDBJ whole genome shotgun (WGS) entry which is preliminary data.</text>
</comment>
<dbReference type="AlphaFoldDB" id="A0A931GIH8"/>
<reference evidence="2" key="1">
    <citation type="submission" date="2020-11" db="EMBL/GenBank/DDBJ databases">
        <title>Sequencing the genomes of 1000 actinobacteria strains.</title>
        <authorList>
            <person name="Klenk H.-P."/>
        </authorList>
    </citation>
    <scope>NUCLEOTIDE SEQUENCE</scope>
    <source>
        <strain evidence="2">DSM 43175</strain>
    </source>
</reference>
<dbReference type="Proteomes" id="UP000614047">
    <property type="component" value="Unassembled WGS sequence"/>
</dbReference>
<sequence>MRERGRRAAAWTPPLLAFLLCLLGLIYEPGSPAVRALPTAAAPAGPSVSVMPSGPSQETSHPAFIANHAQAAAPGDHPGPLLALQPGEVTLSVPHARLPRPGASQPACAGAHADAPQARAPPPPREFLTSPSPF</sequence>
<organism evidence="2 3">
    <name type="scientific">Actinomadura viridis</name>
    <dbReference type="NCBI Taxonomy" id="58110"/>
    <lineage>
        <taxon>Bacteria</taxon>
        <taxon>Bacillati</taxon>
        <taxon>Actinomycetota</taxon>
        <taxon>Actinomycetes</taxon>
        <taxon>Streptosporangiales</taxon>
        <taxon>Thermomonosporaceae</taxon>
        <taxon>Actinomadura</taxon>
    </lineage>
</organism>
<keyword evidence="3" id="KW-1185">Reference proteome</keyword>
<feature type="region of interest" description="Disordered" evidence="1">
    <location>
        <begin position="38"/>
        <end position="61"/>
    </location>
</feature>
<evidence type="ECO:0000313" key="2">
    <source>
        <dbReference type="EMBL" id="MBG6088052.1"/>
    </source>
</evidence>
<accession>A0A931GIH8</accession>
<dbReference type="RefSeq" id="WP_197010831.1">
    <property type="nucleotide sequence ID" value="NZ_BAABES010000008.1"/>
</dbReference>
<dbReference type="EMBL" id="JADOUA010000001">
    <property type="protein sequence ID" value="MBG6088052.1"/>
    <property type="molecule type" value="Genomic_DNA"/>
</dbReference>